<feature type="domain" description="ResB-like" evidence="7">
    <location>
        <begin position="12"/>
        <end position="321"/>
    </location>
</feature>
<organism evidence="8 9">
    <name type="scientific">Geotalea uraniireducens</name>
    <dbReference type="NCBI Taxonomy" id="351604"/>
    <lineage>
        <taxon>Bacteria</taxon>
        <taxon>Pseudomonadati</taxon>
        <taxon>Thermodesulfobacteriota</taxon>
        <taxon>Desulfuromonadia</taxon>
        <taxon>Geobacterales</taxon>
        <taxon>Geobacteraceae</taxon>
        <taxon>Geotalea</taxon>
    </lineage>
</organism>
<keyword evidence="2 6" id="KW-0812">Transmembrane</keyword>
<feature type="transmembrane region" description="Helical" evidence="6">
    <location>
        <begin position="365"/>
        <end position="385"/>
    </location>
</feature>
<dbReference type="Pfam" id="PF05140">
    <property type="entry name" value="ResB"/>
    <property type="match status" value="1"/>
</dbReference>
<evidence type="ECO:0000259" key="7">
    <source>
        <dbReference type="Pfam" id="PF05140"/>
    </source>
</evidence>
<feature type="transmembrane region" description="Helical" evidence="6">
    <location>
        <begin position="57"/>
        <end position="76"/>
    </location>
</feature>
<name>A0ABN6VY30_9BACT</name>
<dbReference type="EMBL" id="AP027151">
    <property type="protein sequence ID" value="BDV44331.1"/>
    <property type="molecule type" value="Genomic_DNA"/>
</dbReference>
<dbReference type="RefSeq" id="WP_282000437.1">
    <property type="nucleotide sequence ID" value="NZ_AP027151.1"/>
</dbReference>
<reference evidence="8 9" key="1">
    <citation type="submission" date="2022-12" db="EMBL/GenBank/DDBJ databases">
        <title>Polyphasic characterization of Geotalea uranireducens NIT-SL11 newly isolated from a complex of sewage sludge and microbially reduced graphene oxide.</title>
        <authorList>
            <person name="Xie L."/>
            <person name="Yoshida N."/>
            <person name="Meng L."/>
        </authorList>
    </citation>
    <scope>NUCLEOTIDE SEQUENCE [LARGE SCALE GENOMIC DNA]</scope>
    <source>
        <strain evidence="8 9">NIT-SL11</strain>
    </source>
</reference>
<dbReference type="InterPro" id="IPR023494">
    <property type="entry name" value="Cyt_c_bgen_Ccs1/CcsB/ResB"/>
</dbReference>
<evidence type="ECO:0000256" key="1">
    <source>
        <dbReference type="ARBA" id="ARBA00004141"/>
    </source>
</evidence>
<evidence type="ECO:0000256" key="4">
    <source>
        <dbReference type="ARBA" id="ARBA00022989"/>
    </source>
</evidence>
<keyword evidence="3" id="KW-0201">Cytochrome c-type biogenesis</keyword>
<comment type="subcellular location">
    <subcellularLocation>
        <location evidence="1">Membrane</location>
        <topology evidence="1">Multi-pass membrane protein</topology>
    </subcellularLocation>
</comment>
<dbReference type="Proteomes" id="UP001317705">
    <property type="component" value="Chromosome"/>
</dbReference>
<evidence type="ECO:0000313" key="9">
    <source>
        <dbReference type="Proteomes" id="UP001317705"/>
    </source>
</evidence>
<accession>A0ABN6VY30</accession>
<evidence type="ECO:0000313" key="8">
    <source>
        <dbReference type="EMBL" id="BDV44331.1"/>
    </source>
</evidence>
<keyword evidence="4 6" id="KW-1133">Transmembrane helix</keyword>
<protein>
    <submittedName>
        <fullName evidence="8">Cytochrome c biogenesis protein ResB</fullName>
    </submittedName>
</protein>
<evidence type="ECO:0000256" key="6">
    <source>
        <dbReference type="SAM" id="Phobius"/>
    </source>
</evidence>
<evidence type="ECO:0000256" key="3">
    <source>
        <dbReference type="ARBA" id="ARBA00022748"/>
    </source>
</evidence>
<dbReference type="PANTHER" id="PTHR31566">
    <property type="entry name" value="CYTOCHROME C BIOGENESIS PROTEIN CCS1, CHLOROPLASTIC"/>
    <property type="match status" value="1"/>
</dbReference>
<evidence type="ECO:0000256" key="2">
    <source>
        <dbReference type="ARBA" id="ARBA00022692"/>
    </source>
</evidence>
<feature type="transmembrane region" description="Helical" evidence="6">
    <location>
        <begin position="133"/>
        <end position="157"/>
    </location>
</feature>
<evidence type="ECO:0000256" key="5">
    <source>
        <dbReference type="ARBA" id="ARBA00023136"/>
    </source>
</evidence>
<keyword evidence="9" id="KW-1185">Reference proteome</keyword>
<sequence>MLKRVKRFFTARTTVLVLILLLAASLAIAVIVPQAGTTVAGAPSLGALLGFNRVFSSWWFITLALLFIISLLYSTVDQFKSCRGRTFQLPSPPGEGAIPSPRTAAQLDAELRAVGYRRLTAGPGGTRYVKAPFGYWGSFLLHLGMTLTAVSALFYVVTEHRVIVRAVSGDYLQLRPGDYAERRGILAGRLPLPAALTLVRLAPEFWEGDQLKALASELVFFDNAGKRRELTVALSDKTRYHGLVVYQQPAFGNAFLVEFTSGAGNGFDELLPLPMPARRDKAGYGDFPLAGGRYLLKAKYYATADRSGIIPVNPQLVLRLYDGPRLVAETALLIGKSGQLGPYSIRLAEVRWWTDLLFDGSRGTAGIFSGFALLLAGGLLAFFAVPREVVVRPTATGCTVSWRASRFADFYDEERTAVLARCRGESAH</sequence>
<dbReference type="InterPro" id="IPR007816">
    <property type="entry name" value="ResB-like_domain"/>
</dbReference>
<dbReference type="PANTHER" id="PTHR31566:SF0">
    <property type="entry name" value="CYTOCHROME C BIOGENESIS PROTEIN CCS1, CHLOROPLASTIC"/>
    <property type="match status" value="1"/>
</dbReference>
<gene>
    <name evidence="8" type="ORF">GURASL_32540</name>
</gene>
<keyword evidence="5 6" id="KW-0472">Membrane</keyword>
<proteinExistence type="predicted"/>